<dbReference type="NCBIfam" id="TIGR01141">
    <property type="entry name" value="hisC"/>
    <property type="match status" value="1"/>
</dbReference>
<accession>A0A660L240</accession>
<dbReference type="EMBL" id="RBIL01000002">
    <property type="protein sequence ID" value="RKQ87997.1"/>
    <property type="molecule type" value="Genomic_DNA"/>
</dbReference>
<evidence type="ECO:0000256" key="2">
    <source>
        <dbReference type="ARBA" id="ARBA00011738"/>
    </source>
</evidence>
<dbReference type="InterPro" id="IPR015421">
    <property type="entry name" value="PyrdxlP-dep_Trfase_major"/>
</dbReference>
<dbReference type="PANTHER" id="PTHR43643:SF3">
    <property type="entry name" value="HISTIDINOL-PHOSPHATE AMINOTRANSFERASE"/>
    <property type="match status" value="1"/>
</dbReference>
<proteinExistence type="inferred from homology"/>
<sequence>MPIEFGEKVRRIPVYPAAEGYGYEGPVAKMASNESPYPPLPGVIEAATKALSGINRYPDPTNAGLRKKLSDVTGVPAQRIAIGNGSCDILLAAGDALLEPGAELVYAWPSFSVYPHLAAASGARAIEVPLDDKHYHQLDKMAEEITAATRLVIVCNPNNPTSTALPLDEIEAFINKVPRHVAVILDEAYIEFNVMQDPDDSVQLLERHPNLILLRTFSKVYGLCGLRVGYALCGSESFRTAVDQVRQPFFCNAAAQAAALEALNHQDEVTRRVERNLAERTSLEDGLRALGIEPAESQANFVWFDLPETVAEADVLRGLSMTGVLVRSGEALGREGALRVTVGTEAENERFLEALAPLL</sequence>
<dbReference type="InterPro" id="IPR015424">
    <property type="entry name" value="PyrdxlP-dep_Trfase"/>
</dbReference>
<dbReference type="PANTHER" id="PTHR43643">
    <property type="entry name" value="HISTIDINOL-PHOSPHATE AMINOTRANSFERASE 2"/>
    <property type="match status" value="1"/>
</dbReference>
<evidence type="ECO:0000256" key="4">
    <source>
        <dbReference type="ARBA" id="ARBA00022679"/>
    </source>
</evidence>
<evidence type="ECO:0000256" key="3">
    <source>
        <dbReference type="ARBA" id="ARBA00022576"/>
    </source>
</evidence>
<dbReference type="GO" id="GO:0030170">
    <property type="term" value="F:pyridoxal phosphate binding"/>
    <property type="evidence" value="ECO:0007669"/>
    <property type="project" value="InterPro"/>
</dbReference>
<dbReference type="GO" id="GO:0000105">
    <property type="term" value="P:L-histidine biosynthetic process"/>
    <property type="evidence" value="ECO:0007669"/>
    <property type="project" value="UniProtKB-UniRule"/>
</dbReference>
<dbReference type="AlphaFoldDB" id="A0A660L240"/>
<keyword evidence="5 6" id="KW-0663">Pyridoxal phosphate</keyword>
<keyword evidence="6" id="KW-0368">Histidine biosynthesis</keyword>
<organism evidence="8 9">
    <name type="scientific">Solirubrobacter pauli</name>
    <dbReference type="NCBI Taxonomy" id="166793"/>
    <lineage>
        <taxon>Bacteria</taxon>
        <taxon>Bacillati</taxon>
        <taxon>Actinomycetota</taxon>
        <taxon>Thermoleophilia</taxon>
        <taxon>Solirubrobacterales</taxon>
        <taxon>Solirubrobacteraceae</taxon>
        <taxon>Solirubrobacter</taxon>
    </lineage>
</organism>
<dbReference type="InterPro" id="IPR050106">
    <property type="entry name" value="HistidinolP_aminotransfase"/>
</dbReference>
<dbReference type="SUPFAM" id="SSF53383">
    <property type="entry name" value="PLP-dependent transferases"/>
    <property type="match status" value="1"/>
</dbReference>
<evidence type="ECO:0000256" key="6">
    <source>
        <dbReference type="HAMAP-Rule" id="MF_01023"/>
    </source>
</evidence>
<comment type="similarity">
    <text evidence="6">Belongs to the class-II pyridoxal-phosphate-dependent aminotransferase family. Histidinol-phosphate aminotransferase subfamily.</text>
</comment>
<dbReference type="Pfam" id="PF00155">
    <property type="entry name" value="Aminotran_1_2"/>
    <property type="match status" value="1"/>
</dbReference>
<dbReference type="Gene3D" id="3.40.640.10">
    <property type="entry name" value="Type I PLP-dependent aspartate aminotransferase-like (Major domain)"/>
    <property type="match status" value="1"/>
</dbReference>
<dbReference type="Gene3D" id="3.90.1150.10">
    <property type="entry name" value="Aspartate Aminotransferase, domain 1"/>
    <property type="match status" value="1"/>
</dbReference>
<evidence type="ECO:0000313" key="8">
    <source>
        <dbReference type="EMBL" id="RKQ87997.1"/>
    </source>
</evidence>
<comment type="cofactor">
    <cofactor evidence="1 6">
        <name>pyridoxal 5'-phosphate</name>
        <dbReference type="ChEBI" id="CHEBI:597326"/>
    </cofactor>
</comment>
<comment type="subunit">
    <text evidence="2 6">Homodimer.</text>
</comment>
<evidence type="ECO:0000256" key="1">
    <source>
        <dbReference type="ARBA" id="ARBA00001933"/>
    </source>
</evidence>
<evidence type="ECO:0000259" key="7">
    <source>
        <dbReference type="Pfam" id="PF00155"/>
    </source>
</evidence>
<dbReference type="EC" id="2.6.1.9" evidence="6"/>
<feature type="modified residue" description="N6-(pyridoxal phosphate)lysine" evidence="6">
    <location>
        <position position="219"/>
    </location>
</feature>
<evidence type="ECO:0000313" key="9">
    <source>
        <dbReference type="Proteomes" id="UP000278962"/>
    </source>
</evidence>
<gene>
    <name evidence="6" type="primary">hisC</name>
    <name evidence="8" type="ORF">C8N24_6033</name>
</gene>
<dbReference type="InterPro" id="IPR015422">
    <property type="entry name" value="PyrdxlP-dep_Trfase_small"/>
</dbReference>
<comment type="caution">
    <text evidence="8">The sequence shown here is derived from an EMBL/GenBank/DDBJ whole genome shotgun (WGS) entry which is preliminary data.</text>
</comment>
<dbReference type="RefSeq" id="WP_121257116.1">
    <property type="nucleotide sequence ID" value="NZ_RBIL01000002.1"/>
</dbReference>
<name>A0A660L240_9ACTN</name>
<comment type="catalytic activity">
    <reaction evidence="6">
        <text>L-histidinol phosphate + 2-oxoglutarate = 3-(imidazol-4-yl)-2-oxopropyl phosphate + L-glutamate</text>
        <dbReference type="Rhea" id="RHEA:23744"/>
        <dbReference type="ChEBI" id="CHEBI:16810"/>
        <dbReference type="ChEBI" id="CHEBI:29985"/>
        <dbReference type="ChEBI" id="CHEBI:57766"/>
        <dbReference type="ChEBI" id="CHEBI:57980"/>
        <dbReference type="EC" id="2.6.1.9"/>
    </reaction>
</comment>
<dbReference type="OrthoDB" id="9809616at2"/>
<dbReference type="InterPro" id="IPR005861">
    <property type="entry name" value="HisP_aminotrans"/>
</dbReference>
<keyword evidence="4 6" id="KW-0808">Transferase</keyword>
<reference evidence="8 9" key="1">
    <citation type="submission" date="2018-10" db="EMBL/GenBank/DDBJ databases">
        <title>Genomic Encyclopedia of Archaeal and Bacterial Type Strains, Phase II (KMG-II): from individual species to whole genera.</title>
        <authorList>
            <person name="Goeker M."/>
        </authorList>
    </citation>
    <scope>NUCLEOTIDE SEQUENCE [LARGE SCALE GENOMIC DNA]</scope>
    <source>
        <strain evidence="8 9">DSM 14954</strain>
    </source>
</reference>
<feature type="domain" description="Aminotransferase class I/classII large" evidence="7">
    <location>
        <begin position="28"/>
        <end position="355"/>
    </location>
</feature>
<keyword evidence="9" id="KW-1185">Reference proteome</keyword>
<comment type="pathway">
    <text evidence="6">Amino-acid biosynthesis; L-histidine biosynthesis; L-histidine from 5-phospho-alpha-D-ribose 1-diphosphate: step 7/9.</text>
</comment>
<dbReference type="InterPro" id="IPR004839">
    <property type="entry name" value="Aminotransferase_I/II_large"/>
</dbReference>
<dbReference type="CDD" id="cd00609">
    <property type="entry name" value="AAT_like"/>
    <property type="match status" value="1"/>
</dbReference>
<protein>
    <recommendedName>
        <fullName evidence="6">Histidinol-phosphate aminotransferase</fullName>
        <ecNumber evidence="6">2.6.1.9</ecNumber>
    </recommendedName>
    <alternativeName>
        <fullName evidence="6">Imidazole acetol-phosphate transaminase</fullName>
    </alternativeName>
</protein>
<evidence type="ECO:0000256" key="5">
    <source>
        <dbReference type="ARBA" id="ARBA00022898"/>
    </source>
</evidence>
<dbReference type="UniPathway" id="UPA00031">
    <property type="reaction ID" value="UER00012"/>
</dbReference>
<dbReference type="GO" id="GO:0004400">
    <property type="term" value="F:histidinol-phosphate transaminase activity"/>
    <property type="evidence" value="ECO:0007669"/>
    <property type="project" value="UniProtKB-UniRule"/>
</dbReference>
<dbReference type="HAMAP" id="MF_01023">
    <property type="entry name" value="HisC_aminotrans_2"/>
    <property type="match status" value="1"/>
</dbReference>
<keyword evidence="3 6" id="KW-0032">Aminotransferase</keyword>
<keyword evidence="6" id="KW-0028">Amino-acid biosynthesis</keyword>
<dbReference type="Proteomes" id="UP000278962">
    <property type="component" value="Unassembled WGS sequence"/>
</dbReference>